<reference evidence="3 4" key="1">
    <citation type="submission" date="2021-08" db="EMBL/GenBank/DDBJ databases">
        <title>The genome sequence of Chitinophaga sp. B61.</title>
        <authorList>
            <person name="Zhang X."/>
        </authorList>
    </citation>
    <scope>NUCLEOTIDE SEQUENCE [LARGE SCALE GENOMIC DNA]</scope>
    <source>
        <strain evidence="3 4">B61</strain>
    </source>
</reference>
<evidence type="ECO:0000256" key="1">
    <source>
        <dbReference type="SAM" id="SignalP"/>
    </source>
</evidence>
<dbReference type="PRINTS" id="PR00111">
    <property type="entry name" value="ABHYDROLASE"/>
</dbReference>
<gene>
    <name evidence="3" type="ORF">K1Y79_26940</name>
</gene>
<dbReference type="Gene3D" id="3.40.50.1820">
    <property type="entry name" value="alpha/beta hydrolase"/>
    <property type="match status" value="1"/>
</dbReference>
<organism evidence="3 4">
    <name type="scientific">Chitinophaga rhizophila</name>
    <dbReference type="NCBI Taxonomy" id="2866212"/>
    <lineage>
        <taxon>Bacteria</taxon>
        <taxon>Pseudomonadati</taxon>
        <taxon>Bacteroidota</taxon>
        <taxon>Chitinophagia</taxon>
        <taxon>Chitinophagales</taxon>
        <taxon>Chitinophagaceae</taxon>
        <taxon>Chitinophaga</taxon>
    </lineage>
</organism>
<dbReference type="EMBL" id="JAICCF010000006">
    <property type="protein sequence ID" value="MBW8688001.1"/>
    <property type="molecule type" value="Genomic_DNA"/>
</dbReference>
<name>A0ABS7GJV3_9BACT</name>
<dbReference type="RefSeq" id="WP_220253328.1">
    <property type="nucleotide sequence ID" value="NZ_JAICCF010000006.1"/>
</dbReference>
<dbReference type="PANTHER" id="PTHR46331">
    <property type="entry name" value="VALACYCLOVIR HYDROLASE"/>
    <property type="match status" value="1"/>
</dbReference>
<dbReference type="PANTHER" id="PTHR46331:SF2">
    <property type="entry name" value="VALACYCLOVIR HYDROLASE"/>
    <property type="match status" value="1"/>
</dbReference>
<evidence type="ECO:0000313" key="3">
    <source>
        <dbReference type="EMBL" id="MBW8688001.1"/>
    </source>
</evidence>
<evidence type="ECO:0000259" key="2">
    <source>
        <dbReference type="Pfam" id="PF00561"/>
    </source>
</evidence>
<feature type="domain" description="AB hydrolase-1" evidence="2">
    <location>
        <begin position="213"/>
        <end position="334"/>
    </location>
</feature>
<feature type="chain" id="PRO_5045403966" evidence="1">
    <location>
        <begin position="24"/>
        <end position="426"/>
    </location>
</feature>
<sequence length="426" mass="46766">MRSFLRTLVVSCIALTISVIATAQYTPPATFYQMVDVSAFKGSSFTLECWVYAERLDLSSGTALMALGFNQRTQVGTAVGKLSMADFKAGEWNRLTVSGKIDKKADSLAIGALYSGKDKFFYDDMKLTIKGKEIAIGNSSFEQPELSPWKFMNTPDAVTRAAGNQRMHSGKQALQVDASQIVSTGYGTNDKAGHYADVNGNRIYYEVYGDGEPLLLLHGALESIVSFEKQIPALSQSFKVIAVDTRGHGKSTADTTRLTYELYAADMYQLLKVLKLDAVNVLGWSDGGNTGLIMAMRYPDKVKKLAVSGACLFADTTAIEKFVLDTVRSRVKMLEALPGNARQFELRVSRCLLEEPNIKPSELQLIKSPALIIAGERDFVKAGHTRLIADNIPGSKLLIIDNTTHDVPREAPDLFNKQVEAFFKGR</sequence>
<dbReference type="SUPFAM" id="SSF53474">
    <property type="entry name" value="alpha/beta-Hydrolases"/>
    <property type="match status" value="1"/>
</dbReference>
<dbReference type="InterPro" id="IPR000073">
    <property type="entry name" value="AB_hydrolase_1"/>
</dbReference>
<dbReference type="GO" id="GO:0016787">
    <property type="term" value="F:hydrolase activity"/>
    <property type="evidence" value="ECO:0007669"/>
    <property type="project" value="UniProtKB-KW"/>
</dbReference>
<comment type="caution">
    <text evidence="3">The sequence shown here is derived from an EMBL/GenBank/DDBJ whole genome shotgun (WGS) entry which is preliminary data.</text>
</comment>
<keyword evidence="1" id="KW-0732">Signal</keyword>
<dbReference type="Proteomes" id="UP000812961">
    <property type="component" value="Unassembled WGS sequence"/>
</dbReference>
<protein>
    <submittedName>
        <fullName evidence="3">Alpha/beta hydrolase</fullName>
    </submittedName>
</protein>
<evidence type="ECO:0000313" key="4">
    <source>
        <dbReference type="Proteomes" id="UP000812961"/>
    </source>
</evidence>
<accession>A0ABS7GJV3</accession>
<feature type="signal peptide" evidence="1">
    <location>
        <begin position="1"/>
        <end position="23"/>
    </location>
</feature>
<dbReference type="InterPro" id="IPR029058">
    <property type="entry name" value="AB_hydrolase_fold"/>
</dbReference>
<keyword evidence="4" id="KW-1185">Reference proteome</keyword>
<dbReference type="Pfam" id="PF00561">
    <property type="entry name" value="Abhydrolase_1"/>
    <property type="match status" value="1"/>
</dbReference>
<proteinExistence type="predicted"/>
<keyword evidence="3" id="KW-0378">Hydrolase</keyword>
<dbReference type="Gene3D" id="2.60.120.260">
    <property type="entry name" value="Galactose-binding domain-like"/>
    <property type="match status" value="1"/>
</dbReference>